<evidence type="ECO:0000313" key="1">
    <source>
        <dbReference type="EMBL" id="PHJ38033.1"/>
    </source>
</evidence>
<dbReference type="EMBL" id="AWQQ01000061">
    <property type="protein sequence ID" value="PHJ38033.1"/>
    <property type="molecule type" value="Genomic_DNA"/>
</dbReference>
<keyword evidence="2" id="KW-1185">Reference proteome</keyword>
<organism evidence="1 2">
    <name type="scientific">Desulforamulus profundi</name>
    <dbReference type="NCBI Taxonomy" id="1383067"/>
    <lineage>
        <taxon>Bacteria</taxon>
        <taxon>Bacillati</taxon>
        <taxon>Bacillota</taxon>
        <taxon>Clostridia</taxon>
        <taxon>Eubacteriales</taxon>
        <taxon>Peptococcaceae</taxon>
        <taxon>Desulforamulus</taxon>
    </lineage>
</organism>
<comment type="caution">
    <text evidence="1">The sequence shown here is derived from an EMBL/GenBank/DDBJ whole genome shotgun (WGS) entry which is preliminary data.</text>
</comment>
<proteinExistence type="predicted"/>
<dbReference type="Proteomes" id="UP000222564">
    <property type="component" value="Unassembled WGS sequence"/>
</dbReference>
<reference evidence="1 2" key="1">
    <citation type="submission" date="2013-09" db="EMBL/GenBank/DDBJ databases">
        <title>Biodegradation of hydrocarbons in the deep terrestrial subsurface : characterization of a microbial consortium composed of two Desulfotomaculum species originating from a deep geological formation.</title>
        <authorList>
            <person name="Aullo T."/>
            <person name="Berlendis S."/>
            <person name="Lascourreges J.-F."/>
            <person name="Dessort D."/>
            <person name="Saint-Laurent S."/>
            <person name="Schraauwers B."/>
            <person name="Mas J."/>
            <person name="Magot M."/>
            <person name="Ranchou-Peyruse A."/>
        </authorList>
    </citation>
    <scope>NUCLEOTIDE SEQUENCE [LARGE SCALE GENOMIC DNA]</scope>
    <source>
        <strain evidence="1 2">Bs107</strain>
    </source>
</reference>
<evidence type="ECO:0000313" key="2">
    <source>
        <dbReference type="Proteomes" id="UP000222564"/>
    </source>
</evidence>
<accession>A0A2C6MF65</accession>
<name>A0A2C6MF65_9FIRM</name>
<sequence>MLVTSYGVGGKQFAFVKMVDKIKFNTFTVEECYIDFGVM</sequence>
<protein>
    <submittedName>
        <fullName evidence="1">Uncharacterized protein</fullName>
    </submittedName>
</protein>
<dbReference type="AlphaFoldDB" id="A0A2C6MF65"/>
<gene>
    <name evidence="1" type="ORF">P378_12205</name>
</gene>